<name>A0AAW0MQJ3_9GOBI</name>
<dbReference type="Proteomes" id="UP001460270">
    <property type="component" value="Unassembled WGS sequence"/>
</dbReference>
<dbReference type="AlphaFoldDB" id="A0AAW0MQJ3"/>
<organism evidence="1 2">
    <name type="scientific">Mugilogobius chulae</name>
    <name type="common">yellowstripe goby</name>
    <dbReference type="NCBI Taxonomy" id="88201"/>
    <lineage>
        <taxon>Eukaryota</taxon>
        <taxon>Metazoa</taxon>
        <taxon>Chordata</taxon>
        <taxon>Craniata</taxon>
        <taxon>Vertebrata</taxon>
        <taxon>Euteleostomi</taxon>
        <taxon>Actinopterygii</taxon>
        <taxon>Neopterygii</taxon>
        <taxon>Teleostei</taxon>
        <taxon>Neoteleostei</taxon>
        <taxon>Acanthomorphata</taxon>
        <taxon>Gobiaria</taxon>
        <taxon>Gobiiformes</taxon>
        <taxon>Gobioidei</taxon>
        <taxon>Gobiidae</taxon>
        <taxon>Gobionellinae</taxon>
        <taxon>Mugilogobius</taxon>
    </lineage>
</organism>
<dbReference type="EMBL" id="JBBPFD010000022">
    <property type="protein sequence ID" value="KAK7881461.1"/>
    <property type="molecule type" value="Genomic_DNA"/>
</dbReference>
<reference evidence="2" key="1">
    <citation type="submission" date="2024-04" db="EMBL/GenBank/DDBJ databases">
        <title>Salinicola lusitanus LLJ914,a marine bacterium isolated from the Okinawa Trough.</title>
        <authorList>
            <person name="Li J."/>
        </authorList>
    </citation>
    <scope>NUCLEOTIDE SEQUENCE [LARGE SCALE GENOMIC DNA]</scope>
</reference>
<evidence type="ECO:0000313" key="2">
    <source>
        <dbReference type="Proteomes" id="UP001460270"/>
    </source>
</evidence>
<accession>A0AAW0MQJ3</accession>
<gene>
    <name evidence="1" type="ORF">WMY93_029870</name>
</gene>
<evidence type="ECO:0000313" key="1">
    <source>
        <dbReference type="EMBL" id="KAK7881461.1"/>
    </source>
</evidence>
<proteinExistence type="predicted"/>
<protein>
    <submittedName>
        <fullName evidence="1">Uncharacterized protein</fullName>
    </submittedName>
</protein>
<sequence length="180" mass="20167">MSAIIPRLQLKRYLALILSPEVVTSTLARELKLGTLARKLWLQITGENIIGPIEGMDMELDIRMARHNTICTILIREASALGWTHLSEPKLTTTDGKVGRPDIVLWKNGEAHVIDESGEDSLLDMEFFKRGKYFPFMEQVRLLHSSIQTVRVWGFPLGARGSGTAQISPSSVLWECPNPD</sequence>
<comment type="caution">
    <text evidence="1">The sequence shown here is derived from an EMBL/GenBank/DDBJ whole genome shotgun (WGS) entry which is preliminary data.</text>
</comment>
<keyword evidence="2" id="KW-1185">Reference proteome</keyword>